<evidence type="ECO:0000256" key="1">
    <source>
        <dbReference type="SAM" id="Phobius"/>
    </source>
</evidence>
<evidence type="ECO:0000313" key="2">
    <source>
        <dbReference type="EMBL" id="ALS34981.1"/>
    </source>
</evidence>
<keyword evidence="1" id="KW-0812">Transmembrane</keyword>
<dbReference type="OrthoDB" id="5701613at2"/>
<proteinExistence type="predicted"/>
<feature type="transmembrane region" description="Helical" evidence="1">
    <location>
        <begin position="129"/>
        <end position="147"/>
    </location>
</feature>
<keyword evidence="1" id="KW-0472">Membrane</keyword>
<feature type="transmembrane region" description="Helical" evidence="1">
    <location>
        <begin position="6"/>
        <end position="25"/>
    </location>
</feature>
<dbReference type="AlphaFoldDB" id="A0A0U2VNS3"/>
<dbReference type="EMBL" id="CP011035">
    <property type="protein sequence ID" value="ALS34981.1"/>
    <property type="molecule type" value="Genomic_DNA"/>
</dbReference>
<organism evidence="2">
    <name type="scientific">Pseudoalteromonas translucida KMM 520</name>
    <dbReference type="NCBI Taxonomy" id="1315283"/>
    <lineage>
        <taxon>Bacteria</taxon>
        <taxon>Pseudomonadati</taxon>
        <taxon>Pseudomonadota</taxon>
        <taxon>Gammaproteobacteria</taxon>
        <taxon>Alteromonadales</taxon>
        <taxon>Pseudoalteromonadaceae</taxon>
        <taxon>Pseudoalteromonas</taxon>
    </lineage>
</organism>
<dbReference type="RefSeq" id="WP_058374961.1">
    <property type="nucleotide sequence ID" value="NZ_CP011035.1"/>
</dbReference>
<dbReference type="Proteomes" id="UP000065261">
    <property type="component" value="Chromosome II"/>
</dbReference>
<evidence type="ECO:0000313" key="3">
    <source>
        <dbReference type="Proteomes" id="UP000065261"/>
    </source>
</evidence>
<reference evidence="2 3" key="1">
    <citation type="submission" date="2015-03" db="EMBL/GenBank/DDBJ databases">
        <authorList>
            <person name="Murphy D."/>
        </authorList>
    </citation>
    <scope>NUCLEOTIDE SEQUENCE [LARGE SCALE GENOMIC DNA]</scope>
    <source>
        <strain evidence="2 3">KMM 520</strain>
    </source>
</reference>
<sequence length="315" mass="36050">MSKQILSFITLLIFLLLCSVFYYSVSYKQQQVQKLNIATIEKQVALDLPLLELSNELLKYSSNIDNINSYLEQLNSQLVGTNLLLLNIVADKKLSTTLTEAQFFTRLTTSIGPVFLVFDIKPQPWPWRYIYYYVAIFILSAFVSYWLKTVITIEQKSKQLATLQPEPVEESKSPVLVINLNTKTVSVNINPQYQVCLANKPLSFYLALIEFCNSNSDVVLSHNKDVPDELIELANKYFYRLVELGHTIRKRPNFNNSLEKTLSEIRAALDEVLSEYPQQKEIFYPPKAFGEGSRSRLHSYGLVNIAKGDLEIVGK</sequence>
<accession>A0A0U2VNS3</accession>
<name>A0A0U2VNS3_9GAMM</name>
<dbReference type="KEGG" id="ptn:PTRA_b0510"/>
<protein>
    <submittedName>
        <fullName evidence="2">Uncharacterized protein</fullName>
    </submittedName>
</protein>
<gene>
    <name evidence="2" type="ORF">PTRA_b0510</name>
</gene>
<dbReference type="PATRIC" id="fig|1315283.4.peg.3570"/>
<keyword evidence="1" id="KW-1133">Transmembrane helix</keyword>